<keyword evidence="1 2" id="KW-0732">Signal</keyword>
<dbReference type="OrthoDB" id="9775197at2"/>
<feature type="chain" id="PRO_5039192374" evidence="2">
    <location>
        <begin position="25"/>
        <end position="281"/>
    </location>
</feature>
<comment type="caution">
    <text evidence="4">The sequence shown here is derived from an EMBL/GenBank/DDBJ whole genome shotgun (WGS) entry which is preliminary data.</text>
</comment>
<gene>
    <name evidence="4" type="ORF">C7P63_03390</name>
</gene>
<dbReference type="SMART" id="SM00062">
    <property type="entry name" value="PBPb"/>
    <property type="match status" value="1"/>
</dbReference>
<dbReference type="CDD" id="cd00996">
    <property type="entry name" value="PBP2_AatB_like"/>
    <property type="match status" value="1"/>
</dbReference>
<evidence type="ECO:0000256" key="2">
    <source>
        <dbReference type="SAM" id="SignalP"/>
    </source>
</evidence>
<dbReference type="Gene3D" id="3.40.190.10">
    <property type="entry name" value="Periplasmic binding protein-like II"/>
    <property type="match status" value="2"/>
</dbReference>
<organism evidence="4 5">
    <name type="scientific">Vagococcus humatus</name>
    <dbReference type="NCBI Taxonomy" id="1889241"/>
    <lineage>
        <taxon>Bacteria</taxon>
        <taxon>Bacillati</taxon>
        <taxon>Bacillota</taxon>
        <taxon>Bacilli</taxon>
        <taxon>Lactobacillales</taxon>
        <taxon>Enterococcaceae</taxon>
        <taxon>Vagococcus</taxon>
    </lineage>
</organism>
<sequence>MKTTWKKMVVLGSLMVVLVGLLGACQDKNKAGNKGEAKDQWSEIKKKKEVVMGLDDTFVPMGFKNKQGEIVGFDVDLAKAVFKLYGITVKTQPIDWSMKEKELTNGTIDLIWNGYSATPQRRKKVAFSQTYMKNEQILVTPKSSGINQLDKMTGKILGAQNGSSGYDIFVQEEEVLKNKVKDQEAVLYDTFNEGFIDLEAGRIDGLLIDKVYANYYLAKKDQLNDYYLIGNIYQPEDFAVGIRKSDKELQTKLNEGFEQLEKDGSFAKISDKWFGEDVSPK</sequence>
<evidence type="ECO:0000313" key="5">
    <source>
        <dbReference type="Proteomes" id="UP000277864"/>
    </source>
</evidence>
<dbReference type="InterPro" id="IPR001638">
    <property type="entry name" value="Solute-binding_3/MltF_N"/>
</dbReference>
<feature type="domain" description="Solute-binding protein family 3/N-terminal" evidence="3">
    <location>
        <begin position="49"/>
        <end position="277"/>
    </location>
</feature>
<dbReference type="AlphaFoldDB" id="A0A3R9YE09"/>
<accession>A0A3R9YE09</accession>
<dbReference type="PANTHER" id="PTHR35936">
    <property type="entry name" value="MEMBRANE-BOUND LYTIC MUREIN TRANSGLYCOSYLASE F"/>
    <property type="match status" value="1"/>
</dbReference>
<dbReference type="EMBL" id="PXZH01000001">
    <property type="protein sequence ID" value="RST90136.1"/>
    <property type="molecule type" value="Genomic_DNA"/>
</dbReference>
<dbReference type="PANTHER" id="PTHR35936:SF34">
    <property type="entry name" value="ABC TRANSPORTER EXTRACELLULAR-BINDING PROTEIN YCKB-RELATED"/>
    <property type="match status" value="1"/>
</dbReference>
<dbReference type="SUPFAM" id="SSF53850">
    <property type="entry name" value="Periplasmic binding protein-like II"/>
    <property type="match status" value="1"/>
</dbReference>
<name>A0A3R9YE09_9ENTE</name>
<evidence type="ECO:0000313" key="4">
    <source>
        <dbReference type="EMBL" id="RST90136.1"/>
    </source>
</evidence>
<protein>
    <submittedName>
        <fullName evidence="4">Amino acid ABC transporter substrate-binding protein</fullName>
    </submittedName>
</protein>
<dbReference type="PROSITE" id="PS51257">
    <property type="entry name" value="PROKAR_LIPOPROTEIN"/>
    <property type="match status" value="1"/>
</dbReference>
<feature type="signal peptide" evidence="2">
    <location>
        <begin position="1"/>
        <end position="24"/>
    </location>
</feature>
<dbReference type="Proteomes" id="UP000277864">
    <property type="component" value="Unassembled WGS sequence"/>
</dbReference>
<evidence type="ECO:0000256" key="1">
    <source>
        <dbReference type="ARBA" id="ARBA00022729"/>
    </source>
</evidence>
<keyword evidence="5" id="KW-1185">Reference proteome</keyword>
<dbReference type="Pfam" id="PF00497">
    <property type="entry name" value="SBP_bac_3"/>
    <property type="match status" value="1"/>
</dbReference>
<proteinExistence type="predicted"/>
<evidence type="ECO:0000259" key="3">
    <source>
        <dbReference type="SMART" id="SM00062"/>
    </source>
</evidence>
<reference evidence="4 5" key="1">
    <citation type="submission" date="2018-03" db="EMBL/GenBank/DDBJ databases">
        <authorList>
            <person name="Gulvik C.A."/>
        </authorList>
    </citation>
    <scope>NUCLEOTIDE SEQUENCE [LARGE SCALE GENOMIC DNA]</scope>
    <source>
        <strain evidence="4 5">JCM 31581</strain>
    </source>
</reference>